<protein>
    <submittedName>
        <fullName evidence="1">Uncharacterized protein</fullName>
    </submittedName>
</protein>
<dbReference type="Proteomes" id="UP000645966">
    <property type="component" value="Unassembled WGS sequence"/>
</dbReference>
<gene>
    <name evidence="1" type="ORF">JDV75_08860</name>
</gene>
<organism evidence="1 2">
    <name type="scientific">Corynebacterium meridianum</name>
    <dbReference type="NCBI Taxonomy" id="2765363"/>
    <lineage>
        <taxon>Bacteria</taxon>
        <taxon>Bacillati</taxon>
        <taxon>Actinomycetota</taxon>
        <taxon>Actinomycetes</taxon>
        <taxon>Mycobacteriales</taxon>
        <taxon>Corynebacteriaceae</taxon>
        <taxon>Corynebacterium</taxon>
    </lineage>
</organism>
<dbReference type="EMBL" id="JAEIOS010000013">
    <property type="protein sequence ID" value="MBI8989865.1"/>
    <property type="molecule type" value="Genomic_DNA"/>
</dbReference>
<name>A0A934I7G8_9CORY</name>
<comment type="caution">
    <text evidence="1">The sequence shown here is derived from an EMBL/GenBank/DDBJ whole genome shotgun (WGS) entry which is preliminary data.</text>
</comment>
<keyword evidence="2" id="KW-1185">Reference proteome</keyword>
<accession>A0A934I7G8</accession>
<proteinExistence type="predicted"/>
<evidence type="ECO:0000313" key="1">
    <source>
        <dbReference type="EMBL" id="MBI8989865.1"/>
    </source>
</evidence>
<sequence length="48" mass="5431">MTISPDTGDASVGRHEPTVRKLRNRTEWPLFILGLVLTEGWDVHGKML</sequence>
<dbReference type="AlphaFoldDB" id="A0A934I7G8"/>
<dbReference type="RefSeq" id="WP_198738890.1">
    <property type="nucleotide sequence ID" value="NZ_JAEIOS010000013.1"/>
</dbReference>
<evidence type="ECO:0000313" key="2">
    <source>
        <dbReference type="Proteomes" id="UP000645966"/>
    </source>
</evidence>
<reference evidence="1" key="1">
    <citation type="submission" date="2020-12" db="EMBL/GenBank/DDBJ databases">
        <title>Genome public.</title>
        <authorList>
            <person name="Sun Q."/>
        </authorList>
    </citation>
    <scope>NUCLEOTIDE SEQUENCE</scope>
    <source>
        <strain evidence="1">CCM 8863</strain>
    </source>
</reference>